<keyword evidence="3" id="KW-1185">Reference proteome</keyword>
<dbReference type="Proteomes" id="UP001287356">
    <property type="component" value="Unassembled WGS sequence"/>
</dbReference>
<dbReference type="EMBL" id="JAULSN010000002">
    <property type="protein sequence ID" value="KAK3380529.1"/>
    <property type="molecule type" value="Genomic_DNA"/>
</dbReference>
<reference evidence="2" key="2">
    <citation type="submission" date="2023-06" db="EMBL/GenBank/DDBJ databases">
        <authorList>
            <consortium name="Lawrence Berkeley National Laboratory"/>
            <person name="Haridas S."/>
            <person name="Hensen N."/>
            <person name="Bonometti L."/>
            <person name="Westerberg I."/>
            <person name="Brannstrom I.O."/>
            <person name="Guillou S."/>
            <person name="Cros-Aarteil S."/>
            <person name="Calhoun S."/>
            <person name="Kuo A."/>
            <person name="Mondo S."/>
            <person name="Pangilinan J."/>
            <person name="Riley R."/>
            <person name="Labutti K."/>
            <person name="Andreopoulos B."/>
            <person name="Lipzen A."/>
            <person name="Chen C."/>
            <person name="Yanf M."/>
            <person name="Daum C."/>
            <person name="Ng V."/>
            <person name="Clum A."/>
            <person name="Steindorff A."/>
            <person name="Ohm R."/>
            <person name="Martin F."/>
            <person name="Silar P."/>
            <person name="Natvig D."/>
            <person name="Lalanne C."/>
            <person name="Gautier V."/>
            <person name="Ament-Velasquez S.L."/>
            <person name="Kruys A."/>
            <person name="Hutchinson M.I."/>
            <person name="Powell A.J."/>
            <person name="Barry K."/>
            <person name="Miller A.N."/>
            <person name="Grigoriev I.V."/>
            <person name="Debuchy R."/>
            <person name="Gladieux P."/>
            <person name="Thoren M.H."/>
            <person name="Johannesson H."/>
        </authorList>
    </citation>
    <scope>NUCLEOTIDE SEQUENCE</scope>
    <source>
        <strain evidence="2">CBS 958.72</strain>
    </source>
</reference>
<reference evidence="2" key="1">
    <citation type="journal article" date="2023" name="Mol. Phylogenet. Evol.">
        <title>Genome-scale phylogeny and comparative genomics of the fungal order Sordariales.</title>
        <authorList>
            <person name="Hensen N."/>
            <person name="Bonometti L."/>
            <person name="Westerberg I."/>
            <person name="Brannstrom I.O."/>
            <person name="Guillou S."/>
            <person name="Cros-Aarteil S."/>
            <person name="Calhoun S."/>
            <person name="Haridas S."/>
            <person name="Kuo A."/>
            <person name="Mondo S."/>
            <person name="Pangilinan J."/>
            <person name="Riley R."/>
            <person name="LaButti K."/>
            <person name="Andreopoulos B."/>
            <person name="Lipzen A."/>
            <person name="Chen C."/>
            <person name="Yan M."/>
            <person name="Daum C."/>
            <person name="Ng V."/>
            <person name="Clum A."/>
            <person name="Steindorff A."/>
            <person name="Ohm R.A."/>
            <person name="Martin F."/>
            <person name="Silar P."/>
            <person name="Natvig D.O."/>
            <person name="Lalanne C."/>
            <person name="Gautier V."/>
            <person name="Ament-Velasquez S.L."/>
            <person name="Kruys A."/>
            <person name="Hutchinson M.I."/>
            <person name="Powell A.J."/>
            <person name="Barry K."/>
            <person name="Miller A.N."/>
            <person name="Grigoriev I.V."/>
            <person name="Debuchy R."/>
            <person name="Gladieux P."/>
            <person name="Hiltunen Thoren M."/>
            <person name="Johannesson H."/>
        </authorList>
    </citation>
    <scope>NUCLEOTIDE SEQUENCE</scope>
    <source>
        <strain evidence="2">CBS 958.72</strain>
    </source>
</reference>
<dbReference type="AlphaFoldDB" id="A0AAE0TUM6"/>
<evidence type="ECO:0000313" key="2">
    <source>
        <dbReference type="EMBL" id="KAK3380529.1"/>
    </source>
</evidence>
<feature type="region of interest" description="Disordered" evidence="1">
    <location>
        <begin position="515"/>
        <end position="539"/>
    </location>
</feature>
<comment type="caution">
    <text evidence="2">The sequence shown here is derived from an EMBL/GenBank/DDBJ whole genome shotgun (WGS) entry which is preliminary data.</text>
</comment>
<name>A0AAE0TUM6_9PEZI</name>
<evidence type="ECO:0008006" key="4">
    <source>
        <dbReference type="Google" id="ProtNLM"/>
    </source>
</evidence>
<feature type="compositionally biased region" description="Low complexity" evidence="1">
    <location>
        <begin position="523"/>
        <end position="537"/>
    </location>
</feature>
<proteinExistence type="predicted"/>
<accession>A0AAE0TUM6</accession>
<evidence type="ECO:0000256" key="1">
    <source>
        <dbReference type="SAM" id="MobiDB-lite"/>
    </source>
</evidence>
<organism evidence="2 3">
    <name type="scientific">Lasiosphaeria ovina</name>
    <dbReference type="NCBI Taxonomy" id="92902"/>
    <lineage>
        <taxon>Eukaryota</taxon>
        <taxon>Fungi</taxon>
        <taxon>Dikarya</taxon>
        <taxon>Ascomycota</taxon>
        <taxon>Pezizomycotina</taxon>
        <taxon>Sordariomycetes</taxon>
        <taxon>Sordariomycetidae</taxon>
        <taxon>Sordariales</taxon>
        <taxon>Lasiosphaeriaceae</taxon>
        <taxon>Lasiosphaeria</taxon>
    </lineage>
</organism>
<sequence>MILLELLEILEGLAVLQRITSIAWLNHDAHSHYREFREEIATLGQNLNALHDVVRQVHGGPVARNHHSMQKSPATESLTRVLSGFRDTLNECWELLDKRRAYGESRGAINNWQWHLFVKNDLAIFRDRIAVHNIKLSMALNCLNITNFDHVRTLILSTTEWLGRQIHHEQVGPEPPTDDRPTISECRPSTPQLAASTANIIPDPLHRTLTAIMERRHGSLTSIPLADGVDEAVFHLDRATKKFQENDDHVHTSSSILSAYWLLKATEMADEYRTAVTHPSFVEFETQLTQFGMTLPLFFARLEDKILLAYKGFPRDAPGRPTDDEIRDRIEKDKDLWLEYRRSEPRRDNLDPRQGDKVMQCQLHCEDTDAEKHVEVYQNGEGSLTLITRTSSCSDNMIYKTDLNLVHFGAHPNSSLSKDSYSVTIKQNRTSTVEVPDTITFLQDPDLFSFQETVTGYKIVDNLPGARVICQLSRGDRKWVLWKGVQRAEMGRIQLWTSSNRSSSVHNSVLGRVSKSDPNLQIDGSGYSTPTSSGPDPRVGSRHYVQLQDGNFGTILETPECPCLVIFLANILLTIKVNDGVKIRPDRCRCQPEVDEDPKKSDCTEVVIKGTSKYINASSATAIDPVAGYNIASAGRYQRRSLTKVEKLTLVTIEFGSVEERVRFAEAFKKLKELHRLNRRGGQHLAA</sequence>
<evidence type="ECO:0000313" key="3">
    <source>
        <dbReference type="Proteomes" id="UP001287356"/>
    </source>
</evidence>
<gene>
    <name evidence="2" type="ORF">B0T24DRAFT_615690</name>
</gene>
<protein>
    <recommendedName>
        <fullName evidence="4">Fungal N-terminal domain-containing protein</fullName>
    </recommendedName>
</protein>